<dbReference type="FunFam" id="1.20.58.90:FF:000010">
    <property type="entry name" value="Tubulin-specific chaperone A"/>
    <property type="match status" value="1"/>
</dbReference>
<dbReference type="InterPro" id="IPR036126">
    <property type="entry name" value="TBCA_sf"/>
</dbReference>
<keyword evidence="6 10" id="KW-0493">Microtubule</keyword>
<dbReference type="OMA" id="VIQECIM"/>
<gene>
    <name evidence="13" type="primary">LOC113791573</name>
</gene>
<dbReference type="Pfam" id="PF02970">
    <property type="entry name" value="TBCA"/>
    <property type="match status" value="1"/>
</dbReference>
<evidence type="ECO:0000256" key="5">
    <source>
        <dbReference type="ARBA" id="ARBA00022490"/>
    </source>
</evidence>
<feature type="coiled-coil region" evidence="11">
    <location>
        <begin position="16"/>
        <end position="47"/>
    </location>
</feature>
<evidence type="ECO:0000256" key="8">
    <source>
        <dbReference type="ARBA" id="ARBA00023212"/>
    </source>
</evidence>
<dbReference type="KEGG" id="dpte:113791573"/>
<dbReference type="FunCoup" id="A0A6P6XUR7">
    <property type="interactions" value="937"/>
</dbReference>
<keyword evidence="12" id="KW-1185">Reference proteome</keyword>
<evidence type="ECO:0000313" key="12">
    <source>
        <dbReference type="Proteomes" id="UP000515146"/>
    </source>
</evidence>
<accession>A0A6P6XUR7</accession>
<evidence type="ECO:0000256" key="11">
    <source>
        <dbReference type="SAM" id="Coils"/>
    </source>
</evidence>
<dbReference type="Proteomes" id="UP000515146">
    <property type="component" value="Unplaced"/>
</dbReference>
<keyword evidence="5 10" id="KW-0963">Cytoplasm</keyword>
<dbReference type="GO" id="GO:0007023">
    <property type="term" value="P:post-chaperonin tubulin folding pathway"/>
    <property type="evidence" value="ECO:0007669"/>
    <property type="project" value="UniProtKB-UniRule"/>
</dbReference>
<keyword evidence="8 10" id="KW-0206">Cytoskeleton</keyword>
<dbReference type="PANTHER" id="PTHR21500">
    <property type="entry name" value="TUBULIN-SPECIFIC CHAPERONE A"/>
    <property type="match status" value="1"/>
</dbReference>
<dbReference type="RefSeq" id="XP_027197167.1">
    <property type="nucleotide sequence ID" value="XM_027341366.1"/>
</dbReference>
<name>A0A6P6XUR7_DERPT</name>
<dbReference type="PANTHER" id="PTHR21500:SF0">
    <property type="entry name" value="TUBULIN-SPECIFIC CHAPERONE A"/>
    <property type="match status" value="1"/>
</dbReference>
<dbReference type="InterPro" id="IPR004226">
    <property type="entry name" value="TBCA"/>
</dbReference>
<dbReference type="OrthoDB" id="296187at2759"/>
<evidence type="ECO:0000256" key="7">
    <source>
        <dbReference type="ARBA" id="ARBA00023186"/>
    </source>
</evidence>
<dbReference type="InParanoid" id="A0A6P6XUR7"/>
<comment type="subcellular location">
    <subcellularLocation>
        <location evidence="2 10">Cytoplasm</location>
        <location evidence="2 10">Cytoskeleton</location>
    </subcellularLocation>
</comment>
<sequence>MSDPKINQIRIRTGVLKRSIKEKQSYEQELIRESERLNKMRELQKDEYEINKQQEIINETAMLLPDCQKRITAAYHDLQQLVEGMGEDYAENEIYLAAKALLQESSIP</sequence>
<comment type="subunit">
    <text evidence="9 10">Supercomplex made of cofactors A to E. Cofactors A and D function by capturing and stabilizing tubulin in a quasi-native conformation. Cofactor E binds to the cofactor D-tubulin complex; interaction with cofactor C then causes the release of tubulin polypeptides that are committed to the native state.</text>
</comment>
<evidence type="ECO:0000256" key="6">
    <source>
        <dbReference type="ARBA" id="ARBA00022701"/>
    </source>
</evidence>
<comment type="function">
    <text evidence="1">Tubulin-folding protein; involved in the early step of the tubulin folding pathway.</text>
</comment>
<evidence type="ECO:0000256" key="10">
    <source>
        <dbReference type="RuleBase" id="RU364030"/>
    </source>
</evidence>
<evidence type="ECO:0000256" key="9">
    <source>
        <dbReference type="ARBA" id="ARBA00026055"/>
    </source>
</evidence>
<dbReference type="GO" id="GO:0007021">
    <property type="term" value="P:tubulin complex assembly"/>
    <property type="evidence" value="ECO:0007669"/>
    <property type="project" value="UniProtKB-UniRule"/>
</dbReference>
<dbReference type="SUPFAM" id="SSF46988">
    <property type="entry name" value="Tubulin chaperone cofactor A"/>
    <property type="match status" value="1"/>
</dbReference>
<dbReference type="AlphaFoldDB" id="A0A6P6XUR7"/>
<organism evidence="12 13">
    <name type="scientific">Dermatophagoides pteronyssinus</name>
    <name type="common">European house dust mite</name>
    <dbReference type="NCBI Taxonomy" id="6956"/>
    <lineage>
        <taxon>Eukaryota</taxon>
        <taxon>Metazoa</taxon>
        <taxon>Ecdysozoa</taxon>
        <taxon>Arthropoda</taxon>
        <taxon>Chelicerata</taxon>
        <taxon>Arachnida</taxon>
        <taxon>Acari</taxon>
        <taxon>Acariformes</taxon>
        <taxon>Sarcoptiformes</taxon>
        <taxon>Astigmata</taxon>
        <taxon>Psoroptidia</taxon>
        <taxon>Analgoidea</taxon>
        <taxon>Pyroglyphidae</taxon>
        <taxon>Dermatophagoidinae</taxon>
        <taxon>Dermatophagoides</taxon>
    </lineage>
</organism>
<evidence type="ECO:0000256" key="3">
    <source>
        <dbReference type="ARBA" id="ARBA00006806"/>
    </source>
</evidence>
<keyword evidence="7 10" id="KW-0143">Chaperone</keyword>
<proteinExistence type="inferred from homology"/>
<dbReference type="GeneID" id="113791573"/>
<dbReference type="GO" id="GO:0048487">
    <property type="term" value="F:beta-tubulin binding"/>
    <property type="evidence" value="ECO:0007669"/>
    <property type="project" value="InterPro"/>
</dbReference>
<evidence type="ECO:0000256" key="2">
    <source>
        <dbReference type="ARBA" id="ARBA00004245"/>
    </source>
</evidence>
<dbReference type="GO" id="GO:0005874">
    <property type="term" value="C:microtubule"/>
    <property type="evidence" value="ECO:0007669"/>
    <property type="project" value="UniProtKB-KW"/>
</dbReference>
<evidence type="ECO:0000256" key="1">
    <source>
        <dbReference type="ARBA" id="ARBA00003046"/>
    </source>
</evidence>
<reference evidence="13" key="1">
    <citation type="submission" date="2025-08" db="UniProtKB">
        <authorList>
            <consortium name="RefSeq"/>
        </authorList>
    </citation>
    <scope>IDENTIFICATION</scope>
    <source>
        <strain evidence="13">Airmid</strain>
    </source>
</reference>
<protein>
    <recommendedName>
        <fullName evidence="4 10">Tubulin-specific chaperone A</fullName>
    </recommendedName>
</protein>
<dbReference type="Gene3D" id="1.20.58.90">
    <property type="match status" value="1"/>
</dbReference>
<evidence type="ECO:0000256" key="4">
    <source>
        <dbReference type="ARBA" id="ARBA00015002"/>
    </source>
</evidence>
<keyword evidence="11" id="KW-0175">Coiled coil</keyword>
<evidence type="ECO:0000313" key="13">
    <source>
        <dbReference type="RefSeq" id="XP_027197167.1"/>
    </source>
</evidence>
<dbReference type="GO" id="GO:0005829">
    <property type="term" value="C:cytosol"/>
    <property type="evidence" value="ECO:0007669"/>
    <property type="project" value="TreeGrafter"/>
</dbReference>
<comment type="similarity">
    <text evidence="3 10">Belongs to the TBCA family.</text>
</comment>